<name>A0A9W7W4Z4_9PEZI</name>
<keyword evidence="4" id="KW-0804">Transcription</keyword>
<dbReference type="OrthoDB" id="5418434at2759"/>
<dbReference type="EMBL" id="RIBY02000813">
    <property type="protein sequence ID" value="KAH9836887.1"/>
    <property type="molecule type" value="Genomic_DNA"/>
</dbReference>
<feature type="compositionally biased region" description="Low complexity" evidence="5">
    <location>
        <begin position="88"/>
        <end position="100"/>
    </location>
</feature>
<feature type="region of interest" description="Disordered" evidence="5">
    <location>
        <begin position="88"/>
        <end position="117"/>
    </location>
</feature>
<evidence type="ECO:0000256" key="5">
    <source>
        <dbReference type="SAM" id="MobiDB-lite"/>
    </source>
</evidence>
<evidence type="ECO:0000256" key="3">
    <source>
        <dbReference type="ARBA" id="ARBA00023242"/>
    </source>
</evidence>
<comment type="subunit">
    <text evidence="4">Component of the Mediator complex.</text>
</comment>
<accession>A0A9W7W4Z4</accession>
<keyword evidence="3 4" id="KW-0539">Nucleus</keyword>
<dbReference type="GO" id="GO:0003712">
    <property type="term" value="F:transcription coregulator activity"/>
    <property type="evidence" value="ECO:0007669"/>
    <property type="project" value="InterPro"/>
</dbReference>
<dbReference type="Proteomes" id="UP001138500">
    <property type="component" value="Unassembled WGS sequence"/>
</dbReference>
<dbReference type="Pfam" id="PF10280">
    <property type="entry name" value="Med11"/>
    <property type="match status" value="1"/>
</dbReference>
<comment type="function">
    <text evidence="4">Component of the Mediator complex, a coactivator involved in the regulated transcription of nearly all RNA polymerase II-dependent genes. Mediator functions as a bridge to convey information from gene-specific regulatory proteins to the basal RNA polymerase II transcription machinery. Mediator is recruited to promoters by direct interactions with regulatory proteins and serves as a scaffold for the assembly of a functional pre-initiation complex with RNA polymerase II and the general transcription factors.</text>
</comment>
<organism evidence="6 7">
    <name type="scientific">Teratosphaeria destructans</name>
    <dbReference type="NCBI Taxonomy" id="418781"/>
    <lineage>
        <taxon>Eukaryota</taxon>
        <taxon>Fungi</taxon>
        <taxon>Dikarya</taxon>
        <taxon>Ascomycota</taxon>
        <taxon>Pezizomycotina</taxon>
        <taxon>Dothideomycetes</taxon>
        <taxon>Dothideomycetidae</taxon>
        <taxon>Mycosphaerellales</taxon>
        <taxon>Teratosphaeriaceae</taxon>
        <taxon>Teratosphaeria</taxon>
    </lineage>
</organism>
<dbReference type="AlphaFoldDB" id="A0A9W7W4Z4"/>
<protein>
    <recommendedName>
        <fullName evidence="4">Mediator of RNA polymerase II transcription subunit 11</fullName>
    </recommendedName>
    <alternativeName>
        <fullName evidence="4">Mediator complex subunit 11</fullName>
    </alternativeName>
</protein>
<evidence type="ECO:0000256" key="4">
    <source>
        <dbReference type="RuleBase" id="RU364147"/>
    </source>
</evidence>
<keyword evidence="4" id="KW-0010">Activator</keyword>
<sequence length="159" mass="16869">MAAPTFTPADRIRELNGINEEIASTLTHAGNAITANAPKAEQGEDVDARKRAMEEHVQAFLVTLQSATTKLKRSVYALEEAGIIEPDATTTQLTSSTAATGRGGQPAAHAERITNGGMGNLDVGYLNSRGNQVGAEKEAELMEEARRFAEGMLAKQDEG</sequence>
<dbReference type="GO" id="GO:0006357">
    <property type="term" value="P:regulation of transcription by RNA polymerase II"/>
    <property type="evidence" value="ECO:0007669"/>
    <property type="project" value="InterPro"/>
</dbReference>
<gene>
    <name evidence="4" type="primary">MED11</name>
    <name evidence="6" type="ORF">Tdes44962_MAKER08412</name>
</gene>
<dbReference type="InterPro" id="IPR019404">
    <property type="entry name" value="Mediator_Med11"/>
</dbReference>
<keyword evidence="7" id="KW-1185">Reference proteome</keyword>
<proteinExistence type="inferred from homology"/>
<dbReference type="GO" id="GO:0016592">
    <property type="term" value="C:mediator complex"/>
    <property type="evidence" value="ECO:0007669"/>
    <property type="project" value="InterPro"/>
</dbReference>
<reference evidence="6 7" key="1">
    <citation type="journal article" date="2018" name="IMA Fungus">
        <title>IMA Genome-F 10: Nine draft genome sequences of Claviceps purpurea s.lat., including C. arundinis, C. humidiphila, and C. cf. spartinae, pseudomolecules for the pitch canker pathogen Fusarium circinatum, draft genome of Davidsoniella eucalypti, Grosmannia galeiformis, Quambalaria eucalypti, and Teratosphaeria destructans.</title>
        <authorList>
            <person name="Wingfield B.D."/>
            <person name="Liu M."/>
            <person name="Nguyen H.D."/>
            <person name="Lane F.A."/>
            <person name="Morgan S.W."/>
            <person name="De Vos L."/>
            <person name="Wilken P.M."/>
            <person name="Duong T.A."/>
            <person name="Aylward J."/>
            <person name="Coetzee M.P."/>
            <person name="Dadej K."/>
            <person name="De Beer Z.W."/>
            <person name="Findlay W."/>
            <person name="Havenga M."/>
            <person name="Kolarik M."/>
            <person name="Menzies J.G."/>
            <person name="Naidoo K."/>
            <person name="Pochopski O."/>
            <person name="Shoukouhi P."/>
            <person name="Santana Q.C."/>
            <person name="Seifert K.A."/>
            <person name="Soal N."/>
            <person name="Steenkamp E.T."/>
            <person name="Tatham C.T."/>
            <person name="van der Nest M.A."/>
            <person name="Wingfield M.J."/>
        </authorList>
    </citation>
    <scope>NUCLEOTIDE SEQUENCE [LARGE SCALE GENOMIC DNA]</scope>
    <source>
        <strain evidence="6">CMW44962</strain>
    </source>
</reference>
<evidence type="ECO:0000256" key="1">
    <source>
        <dbReference type="ARBA" id="ARBA00004123"/>
    </source>
</evidence>
<comment type="similarity">
    <text evidence="2 4">Belongs to the Mediator complex subunit 11 family.</text>
</comment>
<evidence type="ECO:0000256" key="2">
    <source>
        <dbReference type="ARBA" id="ARBA00008186"/>
    </source>
</evidence>
<comment type="caution">
    <text evidence="6">The sequence shown here is derived from an EMBL/GenBank/DDBJ whole genome shotgun (WGS) entry which is preliminary data.</text>
</comment>
<keyword evidence="4" id="KW-0805">Transcription regulation</keyword>
<reference evidence="6 7" key="2">
    <citation type="journal article" date="2021" name="Curr. Genet.">
        <title>Genetic response to nitrogen starvation in the aggressive Eucalyptus foliar pathogen Teratosphaeria destructans.</title>
        <authorList>
            <person name="Havenga M."/>
            <person name="Wingfield B.D."/>
            <person name="Wingfield M.J."/>
            <person name="Dreyer L.L."/>
            <person name="Roets F."/>
            <person name="Aylward J."/>
        </authorList>
    </citation>
    <scope>NUCLEOTIDE SEQUENCE [LARGE SCALE GENOMIC DNA]</scope>
    <source>
        <strain evidence="6">CMW44962</strain>
    </source>
</reference>
<evidence type="ECO:0000313" key="6">
    <source>
        <dbReference type="EMBL" id="KAH9836887.1"/>
    </source>
</evidence>
<dbReference type="Gene3D" id="1.10.287.3490">
    <property type="match status" value="1"/>
</dbReference>
<comment type="subcellular location">
    <subcellularLocation>
        <location evidence="1 4">Nucleus</location>
    </subcellularLocation>
</comment>
<evidence type="ECO:0000313" key="7">
    <source>
        <dbReference type="Proteomes" id="UP001138500"/>
    </source>
</evidence>